<dbReference type="Pfam" id="PF02525">
    <property type="entry name" value="Flavodoxin_2"/>
    <property type="match status" value="1"/>
</dbReference>
<evidence type="ECO:0000313" key="5">
    <source>
        <dbReference type="Proteomes" id="UP000296079"/>
    </source>
</evidence>
<organism evidence="2 4">
    <name type="scientific">Cupriavidus necator (strain ATCC 17699 / DSM 428 / KCTC 22496 / NCIMB 10442 / H16 / Stanier 337)</name>
    <name type="common">Ralstonia eutropha</name>
    <dbReference type="NCBI Taxonomy" id="381666"/>
    <lineage>
        <taxon>Bacteria</taxon>
        <taxon>Pseudomonadati</taxon>
        <taxon>Pseudomonadota</taxon>
        <taxon>Betaproteobacteria</taxon>
        <taxon>Burkholderiales</taxon>
        <taxon>Burkholderiaceae</taxon>
        <taxon>Cupriavidus</taxon>
    </lineage>
</organism>
<dbReference type="InterPro" id="IPR029039">
    <property type="entry name" value="Flavoprotein-like_sf"/>
</dbReference>
<dbReference type="eggNOG" id="COG2249">
    <property type="taxonomic scope" value="Bacteria"/>
</dbReference>
<dbReference type="OrthoDB" id="9798454at2"/>
<dbReference type="HOGENOM" id="CLU_2258037_0_0_4"/>
<reference evidence="3 5" key="2">
    <citation type="submission" date="2019-04" db="EMBL/GenBank/DDBJ databases">
        <title>Long-read de novo sequencing of Cupriavidus necator H16.</title>
        <authorList>
            <person name="Little G.T."/>
            <person name="Ehsaan M."/>
            <person name="Arenas-Lopez C."/>
            <person name="Jawed K."/>
            <person name="Winzer K."/>
            <person name="Kovacs K."/>
            <person name="Malys N."/>
            <person name="Minton N.P."/>
        </authorList>
    </citation>
    <scope>NUCLEOTIDE SEQUENCE [LARGE SCALE GENOMIC DNA]</scope>
    <source>
        <strain evidence="3 5">H16</strain>
        <plasmid evidence="5">phg1</plasmid>
        <plasmid evidence="3">pHG1</plasmid>
    </source>
</reference>
<geneLocation type="plasmid" evidence="3">
    <name>pHG1</name>
</geneLocation>
<keyword evidence="4" id="KW-1185">Reference proteome</keyword>
<evidence type="ECO:0000259" key="1">
    <source>
        <dbReference type="Pfam" id="PF02525"/>
    </source>
</evidence>
<accession>Q7WXC9</accession>
<evidence type="ECO:0000313" key="4">
    <source>
        <dbReference type="Proteomes" id="UP000008210"/>
    </source>
</evidence>
<evidence type="ECO:0000313" key="2">
    <source>
        <dbReference type="EMBL" id="AAP85957.1"/>
    </source>
</evidence>
<dbReference type="EMBL" id="AY305378">
    <property type="protein sequence ID" value="AAP85957.1"/>
    <property type="molecule type" value="Genomic_DNA"/>
</dbReference>
<proteinExistence type="predicted"/>
<geneLocation type="plasmid" evidence="2 4">
    <name>megaplasmid pHG1</name>
</geneLocation>
<keyword evidence="2" id="KW-0614">Plasmid</keyword>
<dbReference type="SUPFAM" id="SSF52218">
    <property type="entry name" value="Flavoproteins"/>
    <property type="match status" value="1"/>
</dbReference>
<feature type="domain" description="Flavodoxin-like fold" evidence="1">
    <location>
        <begin position="1"/>
        <end position="100"/>
    </location>
</feature>
<dbReference type="AlphaFoldDB" id="Q7WXC9"/>
<geneLocation type="plasmid" evidence="5">
    <name>phg1</name>
</geneLocation>
<dbReference type="Proteomes" id="UP000008210">
    <property type="component" value="Plasmid megaplasmid pHG1"/>
</dbReference>
<dbReference type="Gene3D" id="3.40.50.360">
    <property type="match status" value="1"/>
</dbReference>
<gene>
    <name evidence="2" type="ordered locus">PHG205</name>
    <name evidence="3" type="ORF">E6A55_33275</name>
</gene>
<sequence>MPARLKGFFERVFGNDFAFKFKPKSLFPESFLTGRSADILVTMDTPPWIYRFLLGAPGHRLIRHAILGPSGIRPIKIMTFGPLRASSDGQRQRWLARAQARATSIAKRLNAGARTTPA</sequence>
<dbReference type="KEGG" id="reh:PHG205"/>
<dbReference type="InterPro" id="IPR003680">
    <property type="entry name" value="Flavodoxin_fold"/>
</dbReference>
<evidence type="ECO:0000313" key="3">
    <source>
        <dbReference type="EMBL" id="QCC05454.1"/>
    </source>
</evidence>
<dbReference type="Proteomes" id="UP000296079">
    <property type="component" value="Plasmid pHG1"/>
</dbReference>
<name>Q7WXC9_CUPNH</name>
<dbReference type="EMBL" id="CP039289">
    <property type="protein sequence ID" value="QCC05454.1"/>
    <property type="molecule type" value="Genomic_DNA"/>
</dbReference>
<protein>
    <recommendedName>
        <fullName evidence="1">Flavodoxin-like fold domain-containing protein</fullName>
    </recommendedName>
</protein>
<reference evidence="2 4" key="1">
    <citation type="journal article" date="2003" name="J. Mol. Biol.">
        <title>Complete nucleotide sequence of pHG1: a Ralstonia eutropha H16 megaplasmid encoding key enzymes of H(2)-based lithoautotrophy and anaerobiosis.</title>
        <authorList>
            <person name="Schwartz E."/>
            <person name="Henne A."/>
            <person name="Cramm R."/>
            <person name="Eitinger T."/>
            <person name="Friedrich B."/>
            <person name="Gottschalk G."/>
        </authorList>
    </citation>
    <scope>NUCLEOTIDE SEQUENCE [LARGE SCALE GENOMIC DNA]</scope>
    <source>
        <strain evidence="4">ATCC 17699 / DSM 428 / KCTC 22496 / NCIMB 10442 / H16 / Stanier 337</strain>
        <strain evidence="2">H16</strain>
        <plasmid evidence="2 4">megaplasmid pHG1</plasmid>
    </source>
</reference>